<dbReference type="Pfam" id="PF13837">
    <property type="entry name" value="Myb_DNA-bind_4"/>
    <property type="match status" value="1"/>
</dbReference>
<protein>
    <submittedName>
        <fullName evidence="3">Myeloid differentiation primary response protein MyD88</fullName>
    </submittedName>
</protein>
<feature type="domain" description="Myb/SANT-like DNA-binding" evidence="2">
    <location>
        <begin position="23"/>
        <end position="106"/>
    </location>
</feature>
<feature type="coiled-coil region" evidence="1">
    <location>
        <begin position="205"/>
        <end position="232"/>
    </location>
</feature>
<dbReference type="InterPro" id="IPR044822">
    <property type="entry name" value="Myb_DNA-bind_4"/>
</dbReference>
<dbReference type="OrthoDB" id="6620120at2759"/>
<evidence type="ECO:0000256" key="1">
    <source>
        <dbReference type="SAM" id="Coils"/>
    </source>
</evidence>
<comment type="caution">
    <text evidence="3">The sequence shown here is derived from an EMBL/GenBank/DDBJ whole genome shotgun (WGS) entry which is preliminary data.</text>
</comment>
<evidence type="ECO:0000259" key="2">
    <source>
        <dbReference type="Pfam" id="PF13837"/>
    </source>
</evidence>
<reference evidence="3 4" key="1">
    <citation type="submission" date="2019-08" db="EMBL/GenBank/DDBJ databases">
        <title>Whole genome of Aphis craccivora.</title>
        <authorList>
            <person name="Voronova N.V."/>
            <person name="Shulinski R.S."/>
            <person name="Bandarenka Y.V."/>
            <person name="Zhorov D.G."/>
            <person name="Warner D."/>
        </authorList>
    </citation>
    <scope>NUCLEOTIDE SEQUENCE [LARGE SCALE GENOMIC DNA]</scope>
    <source>
        <strain evidence="3">180601</strain>
        <tissue evidence="3">Whole Body</tissue>
    </source>
</reference>
<name>A0A6G0XGC3_APHCR</name>
<keyword evidence="1" id="KW-0175">Coiled coil</keyword>
<evidence type="ECO:0000313" key="3">
    <source>
        <dbReference type="EMBL" id="KAF0739308.1"/>
    </source>
</evidence>
<dbReference type="Proteomes" id="UP000478052">
    <property type="component" value="Unassembled WGS sequence"/>
</dbReference>
<evidence type="ECO:0000313" key="4">
    <source>
        <dbReference type="Proteomes" id="UP000478052"/>
    </source>
</evidence>
<organism evidence="3 4">
    <name type="scientific">Aphis craccivora</name>
    <name type="common">Cowpea aphid</name>
    <dbReference type="NCBI Taxonomy" id="307492"/>
    <lineage>
        <taxon>Eukaryota</taxon>
        <taxon>Metazoa</taxon>
        <taxon>Ecdysozoa</taxon>
        <taxon>Arthropoda</taxon>
        <taxon>Hexapoda</taxon>
        <taxon>Insecta</taxon>
        <taxon>Pterygota</taxon>
        <taxon>Neoptera</taxon>
        <taxon>Paraneoptera</taxon>
        <taxon>Hemiptera</taxon>
        <taxon>Sternorrhyncha</taxon>
        <taxon>Aphidomorpha</taxon>
        <taxon>Aphidoidea</taxon>
        <taxon>Aphididae</taxon>
        <taxon>Aphidini</taxon>
        <taxon>Aphis</taxon>
        <taxon>Aphis</taxon>
    </lineage>
</organism>
<dbReference type="AlphaFoldDB" id="A0A6G0XGC3"/>
<proteinExistence type="predicted"/>
<sequence>MIVMRNPPQIPSNSNLTTVEYTHWSRNVTLRLIDEYGKNYKDVGSRIRSYKILYEMIAEILNTEFQLKLTGSQVNNKFQTLIRSYKAVVDNNKKTGRGRKYFEFEEQMDNIFHKSKRINPEILLTETEVIRNTPRACNDTPTLQRSVHEVIDEPDEFINEASGCVEDERKTAVKKTTTNLKRKGTRTDVLEDIRSDKQKFYENYIQIQNSKIAEQKRKNDLLEEKNKLLKEYLANNSR</sequence>
<gene>
    <name evidence="3" type="ORF">FWK35_00028296</name>
</gene>
<dbReference type="EMBL" id="VUJU01007864">
    <property type="protein sequence ID" value="KAF0739308.1"/>
    <property type="molecule type" value="Genomic_DNA"/>
</dbReference>
<keyword evidence="4" id="KW-1185">Reference proteome</keyword>
<accession>A0A6G0XGC3</accession>